<keyword evidence="2" id="KW-1185">Reference proteome</keyword>
<evidence type="ECO:0000313" key="2">
    <source>
        <dbReference type="Proteomes" id="UP000015106"/>
    </source>
</evidence>
<dbReference type="Gramene" id="TuG1812G0600000210.01.T01">
    <property type="protein sequence ID" value="TuG1812G0600000210.01.T01.cds352391"/>
    <property type="gene ID" value="TuG1812G0600000210.01"/>
</dbReference>
<reference evidence="2" key="1">
    <citation type="journal article" date="2013" name="Nature">
        <title>Draft genome of the wheat A-genome progenitor Triticum urartu.</title>
        <authorList>
            <person name="Ling H.Q."/>
            <person name="Zhao S."/>
            <person name="Liu D."/>
            <person name="Wang J."/>
            <person name="Sun H."/>
            <person name="Zhang C."/>
            <person name="Fan H."/>
            <person name="Li D."/>
            <person name="Dong L."/>
            <person name="Tao Y."/>
            <person name="Gao C."/>
            <person name="Wu H."/>
            <person name="Li Y."/>
            <person name="Cui Y."/>
            <person name="Guo X."/>
            <person name="Zheng S."/>
            <person name="Wang B."/>
            <person name="Yu K."/>
            <person name="Liang Q."/>
            <person name="Yang W."/>
            <person name="Lou X."/>
            <person name="Chen J."/>
            <person name="Feng M."/>
            <person name="Jian J."/>
            <person name="Zhang X."/>
            <person name="Luo G."/>
            <person name="Jiang Y."/>
            <person name="Liu J."/>
            <person name="Wang Z."/>
            <person name="Sha Y."/>
            <person name="Zhang B."/>
            <person name="Wu H."/>
            <person name="Tang D."/>
            <person name="Shen Q."/>
            <person name="Xue P."/>
            <person name="Zou S."/>
            <person name="Wang X."/>
            <person name="Liu X."/>
            <person name="Wang F."/>
            <person name="Yang Y."/>
            <person name="An X."/>
            <person name="Dong Z."/>
            <person name="Zhang K."/>
            <person name="Zhang X."/>
            <person name="Luo M.C."/>
            <person name="Dvorak J."/>
            <person name="Tong Y."/>
            <person name="Wang J."/>
            <person name="Yang H."/>
            <person name="Li Z."/>
            <person name="Wang D."/>
            <person name="Zhang A."/>
            <person name="Wang J."/>
        </authorList>
    </citation>
    <scope>NUCLEOTIDE SEQUENCE</scope>
    <source>
        <strain evidence="2">cv. G1812</strain>
    </source>
</reference>
<proteinExistence type="predicted"/>
<organism evidence="1 2">
    <name type="scientific">Triticum urartu</name>
    <name type="common">Red wild einkorn</name>
    <name type="synonym">Crithodium urartu</name>
    <dbReference type="NCBI Taxonomy" id="4572"/>
    <lineage>
        <taxon>Eukaryota</taxon>
        <taxon>Viridiplantae</taxon>
        <taxon>Streptophyta</taxon>
        <taxon>Embryophyta</taxon>
        <taxon>Tracheophyta</taxon>
        <taxon>Spermatophyta</taxon>
        <taxon>Magnoliopsida</taxon>
        <taxon>Liliopsida</taxon>
        <taxon>Poales</taxon>
        <taxon>Poaceae</taxon>
        <taxon>BOP clade</taxon>
        <taxon>Pooideae</taxon>
        <taxon>Triticodae</taxon>
        <taxon>Triticeae</taxon>
        <taxon>Triticinae</taxon>
        <taxon>Triticum</taxon>
    </lineage>
</organism>
<reference evidence="1" key="2">
    <citation type="submission" date="2018-03" db="EMBL/GenBank/DDBJ databases">
        <title>The Triticum urartu genome reveals the dynamic nature of wheat genome evolution.</title>
        <authorList>
            <person name="Ling H."/>
            <person name="Ma B."/>
            <person name="Shi X."/>
            <person name="Liu H."/>
            <person name="Dong L."/>
            <person name="Sun H."/>
            <person name="Cao Y."/>
            <person name="Gao Q."/>
            <person name="Zheng S."/>
            <person name="Li Y."/>
            <person name="Yu Y."/>
            <person name="Du H."/>
            <person name="Qi M."/>
            <person name="Li Y."/>
            <person name="Yu H."/>
            <person name="Cui Y."/>
            <person name="Wang N."/>
            <person name="Chen C."/>
            <person name="Wu H."/>
            <person name="Zhao Y."/>
            <person name="Zhang J."/>
            <person name="Li Y."/>
            <person name="Zhou W."/>
            <person name="Zhang B."/>
            <person name="Hu W."/>
            <person name="Eijk M."/>
            <person name="Tang J."/>
            <person name="Witsenboer H."/>
            <person name="Zhao S."/>
            <person name="Li Z."/>
            <person name="Zhang A."/>
            <person name="Wang D."/>
            <person name="Liang C."/>
        </authorList>
    </citation>
    <scope>NUCLEOTIDE SEQUENCE [LARGE SCALE GENOMIC DNA]</scope>
    <source>
        <strain evidence="1">cv. G1812</strain>
    </source>
</reference>
<dbReference type="AlphaFoldDB" id="A0A8R7QMX7"/>
<reference evidence="1" key="3">
    <citation type="submission" date="2022-06" db="UniProtKB">
        <authorList>
            <consortium name="EnsemblPlants"/>
        </authorList>
    </citation>
    <scope>IDENTIFICATION</scope>
</reference>
<name>A0A8R7QMX7_TRIUA</name>
<accession>A0A8R7QMX7</accession>
<protein>
    <submittedName>
        <fullName evidence="1">Uncharacterized protein</fullName>
    </submittedName>
</protein>
<evidence type="ECO:0000313" key="1">
    <source>
        <dbReference type="EnsemblPlants" id="TuG1812G0600000210.01.T01.cds352391"/>
    </source>
</evidence>
<sequence length="105" mass="11386">MLLFCMHGSMQMMLCMNRCLRHHLGTIFAGGLLRDGPVLHCISLGFRGILLSGCCLFRSCGGFSLLDGLLGSSYASICQGTGSFFPARGGRRTCTSYLLRNDTIL</sequence>
<gene>
    <name evidence="1" type="primary">LOC125513643</name>
</gene>
<dbReference type="EnsemblPlants" id="TuG1812G0600000210.01.T01">
    <property type="protein sequence ID" value="TuG1812G0600000210.01.T01.cds352391"/>
    <property type="gene ID" value="TuG1812G0600000210.01"/>
</dbReference>
<dbReference type="Proteomes" id="UP000015106">
    <property type="component" value="Chromosome 6"/>
</dbReference>